<feature type="region of interest" description="Disordered" evidence="4">
    <location>
        <begin position="603"/>
        <end position="623"/>
    </location>
</feature>
<feature type="compositionally biased region" description="Polar residues" evidence="4">
    <location>
        <begin position="560"/>
        <end position="569"/>
    </location>
</feature>
<comment type="caution">
    <text evidence="2">Lacks conserved residue(s) required for the propagation of feature annotation.</text>
</comment>
<feature type="compositionally biased region" description="Basic residues" evidence="4">
    <location>
        <begin position="763"/>
        <end position="772"/>
    </location>
</feature>
<keyword evidence="3" id="KW-0732">Signal</keyword>
<evidence type="ECO:0000256" key="1">
    <source>
        <dbReference type="ARBA" id="ARBA00023157"/>
    </source>
</evidence>
<evidence type="ECO:0000313" key="7">
    <source>
        <dbReference type="Proteomes" id="UP001303046"/>
    </source>
</evidence>
<dbReference type="SUPFAM" id="SSF55486">
    <property type="entry name" value="Metalloproteases ('zincins'), catalytic domain"/>
    <property type="match status" value="1"/>
</dbReference>
<dbReference type="PRINTS" id="PR00480">
    <property type="entry name" value="ASTACIN"/>
</dbReference>
<accession>A0ABR1D638</accession>
<feature type="chain" id="PRO_5044980635" description="Metalloendopeptidase" evidence="3">
    <location>
        <begin position="27"/>
        <end position="804"/>
    </location>
</feature>
<dbReference type="EC" id="3.4.24.-" evidence="3"/>
<dbReference type="InterPro" id="IPR024079">
    <property type="entry name" value="MetalloPept_cat_dom_sf"/>
</dbReference>
<feature type="signal peptide" evidence="3">
    <location>
        <begin position="1"/>
        <end position="26"/>
    </location>
</feature>
<reference evidence="6 7" key="1">
    <citation type="submission" date="2023-08" db="EMBL/GenBank/DDBJ databases">
        <title>A Necator americanus chromosomal reference genome.</title>
        <authorList>
            <person name="Ilik V."/>
            <person name="Petrzelkova K.J."/>
            <person name="Pardy F."/>
            <person name="Fuh T."/>
            <person name="Niatou-Singa F.S."/>
            <person name="Gouil Q."/>
            <person name="Baker L."/>
            <person name="Ritchie M.E."/>
            <person name="Jex A.R."/>
            <person name="Gazzola D."/>
            <person name="Li H."/>
            <person name="Toshio Fujiwara R."/>
            <person name="Zhan B."/>
            <person name="Aroian R.V."/>
            <person name="Pafco B."/>
            <person name="Schwarz E.M."/>
        </authorList>
    </citation>
    <scope>NUCLEOTIDE SEQUENCE [LARGE SCALE GENOMIC DNA]</scope>
    <source>
        <strain evidence="6 7">Aroian</strain>
        <tissue evidence="6">Whole animal</tissue>
    </source>
</reference>
<feature type="binding site" evidence="2">
    <location>
        <position position="170"/>
    </location>
    <ligand>
        <name>Zn(2+)</name>
        <dbReference type="ChEBI" id="CHEBI:29105"/>
        <note>catalytic</note>
    </ligand>
</feature>
<feature type="compositionally biased region" description="Polar residues" evidence="4">
    <location>
        <begin position="730"/>
        <end position="745"/>
    </location>
</feature>
<dbReference type="PANTHER" id="PTHR10127:SF798">
    <property type="entry name" value="ZINC METALLOPROTEINASE NAS-1"/>
    <property type="match status" value="1"/>
</dbReference>
<feature type="binding site" evidence="2">
    <location>
        <position position="160"/>
    </location>
    <ligand>
        <name>Zn(2+)</name>
        <dbReference type="ChEBI" id="CHEBI:29105"/>
        <note>catalytic</note>
    </ligand>
</feature>
<feature type="compositionally biased region" description="Polar residues" evidence="4">
    <location>
        <begin position="403"/>
        <end position="415"/>
    </location>
</feature>
<feature type="compositionally biased region" description="Basic residues" evidence="4">
    <location>
        <begin position="612"/>
        <end position="623"/>
    </location>
</feature>
<proteinExistence type="predicted"/>
<evidence type="ECO:0000256" key="4">
    <source>
        <dbReference type="SAM" id="MobiDB-lite"/>
    </source>
</evidence>
<dbReference type="Pfam" id="PF01400">
    <property type="entry name" value="Astacin"/>
    <property type="match status" value="1"/>
</dbReference>
<feature type="region of interest" description="Disordered" evidence="4">
    <location>
        <begin position="388"/>
        <end position="415"/>
    </location>
</feature>
<dbReference type="EMBL" id="JAVFWL010000003">
    <property type="protein sequence ID" value="KAK6745982.1"/>
    <property type="molecule type" value="Genomic_DNA"/>
</dbReference>
<dbReference type="SMART" id="SM00235">
    <property type="entry name" value="ZnMc"/>
    <property type="match status" value="1"/>
</dbReference>
<feature type="compositionally biased region" description="Low complexity" evidence="4">
    <location>
        <begin position="526"/>
        <end position="544"/>
    </location>
</feature>
<keyword evidence="2 3" id="KW-0479">Metal-binding</keyword>
<feature type="region of interest" description="Disordered" evidence="4">
    <location>
        <begin position="716"/>
        <end position="804"/>
    </location>
</feature>
<dbReference type="InterPro" id="IPR006026">
    <property type="entry name" value="Peptidase_Metallo"/>
</dbReference>
<organism evidence="6 7">
    <name type="scientific">Necator americanus</name>
    <name type="common">Human hookworm</name>
    <dbReference type="NCBI Taxonomy" id="51031"/>
    <lineage>
        <taxon>Eukaryota</taxon>
        <taxon>Metazoa</taxon>
        <taxon>Ecdysozoa</taxon>
        <taxon>Nematoda</taxon>
        <taxon>Chromadorea</taxon>
        <taxon>Rhabditida</taxon>
        <taxon>Rhabditina</taxon>
        <taxon>Rhabditomorpha</taxon>
        <taxon>Strongyloidea</taxon>
        <taxon>Ancylostomatidae</taxon>
        <taxon>Bunostominae</taxon>
        <taxon>Necator</taxon>
    </lineage>
</organism>
<dbReference type="PROSITE" id="PS51864">
    <property type="entry name" value="ASTACIN"/>
    <property type="match status" value="1"/>
</dbReference>
<dbReference type="PANTHER" id="PTHR10127">
    <property type="entry name" value="DISCOIDIN, CUB, EGF, LAMININ , AND ZINC METALLOPROTEASE DOMAIN CONTAINING"/>
    <property type="match status" value="1"/>
</dbReference>
<evidence type="ECO:0000256" key="3">
    <source>
        <dbReference type="RuleBase" id="RU361183"/>
    </source>
</evidence>
<dbReference type="Gene3D" id="3.40.390.10">
    <property type="entry name" value="Collagenase (Catalytic Domain)"/>
    <property type="match status" value="1"/>
</dbReference>
<dbReference type="InterPro" id="IPR034035">
    <property type="entry name" value="Astacin-like_dom"/>
</dbReference>
<comment type="cofactor">
    <cofactor evidence="2 3">
        <name>Zn(2+)</name>
        <dbReference type="ChEBI" id="CHEBI:29105"/>
    </cofactor>
    <text evidence="2 3">Binds 1 zinc ion per subunit.</text>
</comment>
<keyword evidence="2 3" id="KW-0378">Hydrolase</keyword>
<comment type="caution">
    <text evidence="6">The sequence shown here is derived from an EMBL/GenBank/DDBJ whole genome shotgun (WGS) entry which is preliminary data.</text>
</comment>
<protein>
    <recommendedName>
        <fullName evidence="3">Metalloendopeptidase</fullName>
        <ecNumber evidence="3">3.4.24.-</ecNumber>
    </recommendedName>
</protein>
<evidence type="ECO:0000259" key="5">
    <source>
        <dbReference type="PROSITE" id="PS51864"/>
    </source>
</evidence>
<feature type="region of interest" description="Disordered" evidence="4">
    <location>
        <begin position="504"/>
        <end position="569"/>
    </location>
</feature>
<feature type="compositionally biased region" description="Basic and acidic residues" evidence="4">
    <location>
        <begin position="747"/>
        <end position="762"/>
    </location>
</feature>
<feature type="domain" description="Peptidase M12A" evidence="5">
    <location>
        <begin position="69"/>
        <end position="264"/>
    </location>
</feature>
<evidence type="ECO:0000256" key="2">
    <source>
        <dbReference type="PROSITE-ProRule" id="PRU01211"/>
    </source>
</evidence>
<keyword evidence="2 3" id="KW-0645">Protease</keyword>
<keyword evidence="7" id="KW-1185">Reference proteome</keyword>
<keyword evidence="2 3" id="KW-0862">Zinc</keyword>
<keyword evidence="2 3" id="KW-0482">Metalloprotease</keyword>
<feature type="binding site" evidence="2">
    <location>
        <position position="164"/>
    </location>
    <ligand>
        <name>Zn(2+)</name>
        <dbReference type="ChEBI" id="CHEBI:29105"/>
        <note>catalytic</note>
    </ligand>
</feature>
<sequence length="804" mass="89022">MTSAIWCRLLTVVVVAVVVVVSFTWAQPNYLTEQDFINAAKLPSTGQRMKPLYNDVHFPIRRAKRGGGVGVASQDDKWPNGRVPYVLSAAYNENQRAVIARAIAGYQAKTCIRFVPKTPLDRDYIVISKLDGCYADFSRVGGRQQVSLADECIDYATIIHEFMHVIGFIHEHQREDRDSYVNILYQNIIPGANSDFDKLSQLDLSYYGEGYDYLSIMHYESNEGSKNGRNTIEAKDARFTPLMGKSTDFSMSDLKRVNRAYSCWVKSKKSAVISFARRASIVHSLTFDHSHKSDSYILPLSIRKQKKQLQFFFNRLSQEVVQSIFPRRKELKSFAITGNNMTDAKENIKTKTIKKDIVNEKKKEANVLPVGSENKAQLPCKHPKECTTSTSISTATTSGALKPQSTDTSQITPSKATNTCTAKSISQESLATSKPVLLKEEAKTSEEQPTQTRGLFEWALSAFKSRYSFLKTATPKSSPCSPRPKSLVLQKNVVTPSKNTSKINATVSAPCTPSKPKTPRKNTVVKTGSTPSKPTTKMKTKTNTAILPSKPSPKLRDTASAGTVTSKSTSEVGDTVNTAVFPVKSTSEVGDTVNTAVIPVKPTPEVKDTNKKKPKHVTHTNRKSKSKYIIEKEVSVELNEGSSNSGSTETAMDISTIDPKEAAKYSFLTRKKKTAAATNQARCEDSVMTGCVDSDLFTLQEKSRMDMKKLEDFFSITPKKQNDTPKKSPANVSSATKSPQVSQVSGRKADKIAKLHDTNRKEKEKKKPKKNTTKVLASLFHGSSHDKNRKKTRGKSASVEKVKQ</sequence>
<keyword evidence="1" id="KW-1015">Disulfide bond</keyword>
<dbReference type="CDD" id="cd04280">
    <property type="entry name" value="ZnMc_astacin_like"/>
    <property type="match status" value="1"/>
</dbReference>
<feature type="active site" evidence="2">
    <location>
        <position position="161"/>
    </location>
</feature>
<name>A0ABR1D638_NECAM</name>
<gene>
    <name evidence="6" type="primary">Necator_chrIII.g12991</name>
    <name evidence="6" type="ORF">RB195_012224</name>
</gene>
<dbReference type="Proteomes" id="UP001303046">
    <property type="component" value="Unassembled WGS sequence"/>
</dbReference>
<feature type="compositionally biased region" description="Low complexity" evidence="4">
    <location>
        <begin position="388"/>
        <end position="398"/>
    </location>
</feature>
<evidence type="ECO:0000313" key="6">
    <source>
        <dbReference type="EMBL" id="KAK6745982.1"/>
    </source>
</evidence>
<dbReference type="InterPro" id="IPR001506">
    <property type="entry name" value="Peptidase_M12A"/>
</dbReference>